<gene>
    <name evidence="1" type="ORF">FGO68_gene11025</name>
</gene>
<keyword evidence="2" id="KW-1185">Reference proteome</keyword>
<reference evidence="1" key="1">
    <citation type="submission" date="2019-06" db="EMBL/GenBank/DDBJ databases">
        <authorList>
            <person name="Zheng W."/>
        </authorList>
    </citation>
    <scope>NUCLEOTIDE SEQUENCE</scope>
    <source>
        <strain evidence="1">QDHG01</strain>
    </source>
</reference>
<comment type="caution">
    <text evidence="1">The sequence shown here is derived from an EMBL/GenBank/DDBJ whole genome shotgun (WGS) entry which is preliminary data.</text>
</comment>
<name>A0A8J8NMF9_HALGN</name>
<dbReference type="EMBL" id="RRYP01012947">
    <property type="protein sequence ID" value="TNV76795.1"/>
    <property type="molecule type" value="Genomic_DNA"/>
</dbReference>
<protein>
    <submittedName>
        <fullName evidence="1">Uncharacterized protein</fullName>
    </submittedName>
</protein>
<accession>A0A8J8NMF9</accession>
<evidence type="ECO:0000313" key="1">
    <source>
        <dbReference type="EMBL" id="TNV76795.1"/>
    </source>
</evidence>
<dbReference type="Proteomes" id="UP000785679">
    <property type="component" value="Unassembled WGS sequence"/>
</dbReference>
<proteinExistence type="predicted"/>
<organism evidence="1 2">
    <name type="scientific">Halteria grandinella</name>
    <dbReference type="NCBI Taxonomy" id="5974"/>
    <lineage>
        <taxon>Eukaryota</taxon>
        <taxon>Sar</taxon>
        <taxon>Alveolata</taxon>
        <taxon>Ciliophora</taxon>
        <taxon>Intramacronucleata</taxon>
        <taxon>Spirotrichea</taxon>
        <taxon>Stichotrichia</taxon>
        <taxon>Sporadotrichida</taxon>
        <taxon>Halteriidae</taxon>
        <taxon>Halteria</taxon>
    </lineage>
</organism>
<dbReference type="AlphaFoldDB" id="A0A8J8NMF9"/>
<sequence length="284" mass="32656">MDTQKWALHVKETYAIILALDERKYQQPRFSESLSSFAYQVCQKYGLFQKPAKTKQSSVLQDNTILSEVSTDSVTLKDFFSQRVESSQSKSRIEISKSVKANDTQGWPRQEIKRQSTRLKQGFLQDSILEEEELATKEQQQVNRSITQSMIKTKFTHLSPKNRSQIKLQTTPKLMACPQRPTTQFQQKRLTPIEVAQNSNISIQPVTTKVRRMIPFEQSTPTLNIKQSSLKISNSPSTSEDVMANLMQRFSATGTSRRKFVDVKNFRGLLSKRDKSNHAFNQQL</sequence>
<evidence type="ECO:0000313" key="2">
    <source>
        <dbReference type="Proteomes" id="UP000785679"/>
    </source>
</evidence>